<sequence>MRHSQLRAFDAVAREGSFSRAALLLNLTPPAVTIQVRSLEDAYGLTLFIRSGGKATLTEDGQGLYDKTRRFFIEEEEIRDHLSSSSALDIGHLKISADGPHVALNIISMFREKYPGIKLSVSLGNAESVRQDILAQRADVAITANCRTDDRLVIDELSVQSMIALVHREHSLADRSEISLVELVDEQLILRERGSNTRRVLDKEMKSLNLRYGNVLELGSREAVREAVAVGLGIGFLFEHEILGDDRTCAAFIQELRNSNRDMIVCLKSQLKRRVVKAFVEIARN</sequence>
<evidence type="ECO:0000259" key="5">
    <source>
        <dbReference type="PROSITE" id="PS50931"/>
    </source>
</evidence>
<dbReference type="PROSITE" id="PS50931">
    <property type="entry name" value="HTH_LYSR"/>
    <property type="match status" value="1"/>
</dbReference>
<dbReference type="PRINTS" id="PR00039">
    <property type="entry name" value="HTHLYSR"/>
</dbReference>
<name>A0ABW5BIH1_9PROT</name>
<gene>
    <name evidence="6" type="ORF">ACFSKO_03725</name>
</gene>
<dbReference type="PANTHER" id="PTHR30126:SF94">
    <property type="entry name" value="LYSR FAMILY TRANSCRIPTIONAL REGULATOR"/>
    <property type="match status" value="1"/>
</dbReference>
<dbReference type="InterPro" id="IPR036388">
    <property type="entry name" value="WH-like_DNA-bd_sf"/>
</dbReference>
<dbReference type="InterPro" id="IPR000847">
    <property type="entry name" value="LysR_HTH_N"/>
</dbReference>
<protein>
    <submittedName>
        <fullName evidence="6">LysR substrate-binding domain-containing protein</fullName>
    </submittedName>
</protein>
<feature type="domain" description="HTH lysR-type" evidence="5">
    <location>
        <begin position="1"/>
        <end position="58"/>
    </location>
</feature>
<dbReference type="Pfam" id="PF00126">
    <property type="entry name" value="HTH_1"/>
    <property type="match status" value="1"/>
</dbReference>
<dbReference type="Proteomes" id="UP001597294">
    <property type="component" value="Unassembled WGS sequence"/>
</dbReference>
<evidence type="ECO:0000256" key="4">
    <source>
        <dbReference type="ARBA" id="ARBA00023163"/>
    </source>
</evidence>
<keyword evidence="3" id="KW-0238">DNA-binding</keyword>
<dbReference type="RefSeq" id="WP_380248543.1">
    <property type="nucleotide sequence ID" value="NZ_JBHUII010000001.1"/>
</dbReference>
<comment type="caution">
    <text evidence="6">The sequence shown here is derived from an EMBL/GenBank/DDBJ whole genome shotgun (WGS) entry which is preliminary data.</text>
</comment>
<keyword evidence="7" id="KW-1185">Reference proteome</keyword>
<evidence type="ECO:0000313" key="7">
    <source>
        <dbReference type="Proteomes" id="UP001597294"/>
    </source>
</evidence>
<dbReference type="CDD" id="cd05466">
    <property type="entry name" value="PBP2_LTTR_substrate"/>
    <property type="match status" value="1"/>
</dbReference>
<dbReference type="InterPro" id="IPR005119">
    <property type="entry name" value="LysR_subst-bd"/>
</dbReference>
<dbReference type="SUPFAM" id="SSF53850">
    <property type="entry name" value="Periplasmic binding protein-like II"/>
    <property type="match status" value="1"/>
</dbReference>
<accession>A0ABW5BIH1</accession>
<keyword evidence="2" id="KW-0805">Transcription regulation</keyword>
<keyword evidence="4" id="KW-0804">Transcription</keyword>
<dbReference type="Pfam" id="PF03466">
    <property type="entry name" value="LysR_substrate"/>
    <property type="match status" value="1"/>
</dbReference>
<dbReference type="EMBL" id="JBHUII010000001">
    <property type="protein sequence ID" value="MFD2204700.1"/>
    <property type="molecule type" value="Genomic_DNA"/>
</dbReference>
<dbReference type="InterPro" id="IPR036390">
    <property type="entry name" value="WH_DNA-bd_sf"/>
</dbReference>
<proteinExistence type="inferred from homology"/>
<dbReference type="PANTHER" id="PTHR30126">
    <property type="entry name" value="HTH-TYPE TRANSCRIPTIONAL REGULATOR"/>
    <property type="match status" value="1"/>
</dbReference>
<organism evidence="6 7">
    <name type="scientific">Kiloniella antarctica</name>
    <dbReference type="NCBI Taxonomy" id="1550907"/>
    <lineage>
        <taxon>Bacteria</taxon>
        <taxon>Pseudomonadati</taxon>
        <taxon>Pseudomonadota</taxon>
        <taxon>Alphaproteobacteria</taxon>
        <taxon>Rhodospirillales</taxon>
        <taxon>Kiloniellaceae</taxon>
        <taxon>Kiloniella</taxon>
    </lineage>
</organism>
<dbReference type="Gene3D" id="3.40.190.290">
    <property type="match status" value="1"/>
</dbReference>
<evidence type="ECO:0000256" key="2">
    <source>
        <dbReference type="ARBA" id="ARBA00023015"/>
    </source>
</evidence>
<reference evidence="7" key="1">
    <citation type="journal article" date="2019" name="Int. J. Syst. Evol. Microbiol.">
        <title>The Global Catalogue of Microorganisms (GCM) 10K type strain sequencing project: providing services to taxonomists for standard genome sequencing and annotation.</title>
        <authorList>
            <consortium name="The Broad Institute Genomics Platform"/>
            <consortium name="The Broad Institute Genome Sequencing Center for Infectious Disease"/>
            <person name="Wu L."/>
            <person name="Ma J."/>
        </authorList>
    </citation>
    <scope>NUCLEOTIDE SEQUENCE [LARGE SCALE GENOMIC DNA]</scope>
    <source>
        <strain evidence="7">CGMCC 4.7192</strain>
    </source>
</reference>
<evidence type="ECO:0000313" key="6">
    <source>
        <dbReference type="EMBL" id="MFD2204700.1"/>
    </source>
</evidence>
<dbReference type="Gene3D" id="1.10.10.10">
    <property type="entry name" value="Winged helix-like DNA-binding domain superfamily/Winged helix DNA-binding domain"/>
    <property type="match status" value="1"/>
</dbReference>
<comment type="similarity">
    <text evidence="1">Belongs to the LysR transcriptional regulatory family.</text>
</comment>
<dbReference type="SUPFAM" id="SSF46785">
    <property type="entry name" value="Winged helix' DNA-binding domain"/>
    <property type="match status" value="1"/>
</dbReference>
<evidence type="ECO:0000256" key="3">
    <source>
        <dbReference type="ARBA" id="ARBA00023125"/>
    </source>
</evidence>
<evidence type="ECO:0000256" key="1">
    <source>
        <dbReference type="ARBA" id="ARBA00009437"/>
    </source>
</evidence>